<dbReference type="STRING" id="1925591.BI308_08850"/>
<dbReference type="Proteomes" id="UP000183940">
    <property type="component" value="Unassembled WGS sequence"/>
</dbReference>
<gene>
    <name evidence="1" type="ORF">BI308_08850</name>
</gene>
<dbReference type="EMBL" id="MLAW01000012">
    <property type="protein sequence ID" value="OJJ25837.1"/>
    <property type="molecule type" value="Genomic_DNA"/>
</dbReference>
<dbReference type="AlphaFoldDB" id="A0A1L9QTC3"/>
<reference evidence="1" key="1">
    <citation type="submission" date="2016-10" db="EMBL/GenBank/DDBJ databases">
        <title>CRISPR-Cas defence system in Roseofilum reptotaenium: evidence of a bacteriophage-cyanobacterium arms race in the coral black band disease.</title>
        <authorList>
            <person name="Buerger P."/>
            <person name="Wood-Charlson E.M."/>
            <person name="Weynberg K.D."/>
            <person name="Willis B."/>
            <person name="Van Oppen M.J."/>
        </authorList>
    </citation>
    <scope>NUCLEOTIDE SEQUENCE [LARGE SCALE GENOMIC DNA]</scope>
    <source>
        <strain evidence="1">AO1-A</strain>
    </source>
</reference>
<proteinExistence type="predicted"/>
<evidence type="ECO:0000313" key="2">
    <source>
        <dbReference type="Proteomes" id="UP000183940"/>
    </source>
</evidence>
<keyword evidence="2" id="KW-1185">Reference proteome</keyword>
<name>A0A1L9QTC3_9CYAN</name>
<sequence>MTTDDPAEIPNYYEIRKKSREEEVGELWQEGLGVYDNVQFILSISTLLPDVDIQLPILSSFLLLPHMVLDLAPVGWGIGESGSGKSQVVALIKFLYQVPIPFGTSTAVGLRNVIVKHRFVNYDPTEPEKDWRERHFILCIENATSDFLLSLSMNLRIGRLCLLKILDFIN</sequence>
<accession>A0A1L9QTC3</accession>
<protein>
    <submittedName>
        <fullName evidence="1">Uncharacterized protein</fullName>
    </submittedName>
</protein>
<organism evidence="1 2">
    <name type="scientific">Roseofilum reptotaenium AO1-A</name>
    <dbReference type="NCBI Taxonomy" id="1925591"/>
    <lineage>
        <taxon>Bacteria</taxon>
        <taxon>Bacillati</taxon>
        <taxon>Cyanobacteriota</taxon>
        <taxon>Cyanophyceae</taxon>
        <taxon>Desertifilales</taxon>
        <taxon>Desertifilaceae</taxon>
        <taxon>Roseofilum</taxon>
    </lineage>
</organism>
<comment type="caution">
    <text evidence="1">The sequence shown here is derived from an EMBL/GenBank/DDBJ whole genome shotgun (WGS) entry which is preliminary data.</text>
</comment>
<evidence type="ECO:0000313" key="1">
    <source>
        <dbReference type="EMBL" id="OJJ25837.1"/>
    </source>
</evidence>